<keyword evidence="2" id="KW-1133">Transmembrane helix</keyword>
<feature type="compositionally biased region" description="Polar residues" evidence="1">
    <location>
        <begin position="408"/>
        <end position="419"/>
    </location>
</feature>
<dbReference type="AlphaFoldDB" id="A0A3Q0JJX4"/>
<feature type="compositionally biased region" description="Polar residues" evidence="1">
    <location>
        <begin position="535"/>
        <end position="552"/>
    </location>
</feature>
<keyword evidence="2" id="KW-0472">Membrane</keyword>
<feature type="compositionally biased region" description="Polar residues" evidence="1">
    <location>
        <begin position="491"/>
        <end position="510"/>
    </location>
</feature>
<feature type="compositionally biased region" description="Low complexity" evidence="1">
    <location>
        <begin position="441"/>
        <end position="451"/>
    </location>
</feature>
<feature type="region of interest" description="Disordered" evidence="1">
    <location>
        <begin position="319"/>
        <end position="604"/>
    </location>
</feature>
<feature type="compositionally biased region" description="Polar residues" evidence="1">
    <location>
        <begin position="319"/>
        <end position="340"/>
    </location>
</feature>
<feature type="compositionally biased region" description="Acidic residues" evidence="1">
    <location>
        <begin position="421"/>
        <end position="440"/>
    </location>
</feature>
<keyword evidence="2" id="KW-0812">Transmembrane</keyword>
<dbReference type="RefSeq" id="XP_026687120.1">
    <property type="nucleotide sequence ID" value="XM_026831319.1"/>
</dbReference>
<evidence type="ECO:0000313" key="4">
    <source>
        <dbReference type="RefSeq" id="XP_026687120.1"/>
    </source>
</evidence>
<feature type="region of interest" description="Disordered" evidence="1">
    <location>
        <begin position="119"/>
        <end position="140"/>
    </location>
</feature>
<dbReference type="PANTHER" id="PTHR23302">
    <property type="entry name" value="TRANSMEMBRANE CHANNEL-RELATED"/>
    <property type="match status" value="1"/>
</dbReference>
<dbReference type="GeneID" id="113471861"/>
<evidence type="ECO:0000256" key="2">
    <source>
        <dbReference type="SAM" id="Phobius"/>
    </source>
</evidence>
<feature type="compositionally biased region" description="Acidic residues" evidence="1">
    <location>
        <begin position="554"/>
        <end position="583"/>
    </location>
</feature>
<proteinExistence type="predicted"/>
<dbReference type="PANTHER" id="PTHR23302:SF40">
    <property type="entry name" value="TRANSMEMBRANE CHANNEL-LIKE PROTEIN"/>
    <property type="match status" value="1"/>
</dbReference>
<feature type="compositionally biased region" description="Polar residues" evidence="1">
    <location>
        <begin position="383"/>
        <end position="397"/>
    </location>
</feature>
<organism evidence="3 4">
    <name type="scientific">Diaphorina citri</name>
    <name type="common">Asian citrus psyllid</name>
    <dbReference type="NCBI Taxonomy" id="121845"/>
    <lineage>
        <taxon>Eukaryota</taxon>
        <taxon>Metazoa</taxon>
        <taxon>Ecdysozoa</taxon>
        <taxon>Arthropoda</taxon>
        <taxon>Hexapoda</taxon>
        <taxon>Insecta</taxon>
        <taxon>Pterygota</taxon>
        <taxon>Neoptera</taxon>
        <taxon>Paraneoptera</taxon>
        <taxon>Hemiptera</taxon>
        <taxon>Sternorrhyncha</taxon>
        <taxon>Psylloidea</taxon>
        <taxon>Psyllidae</taxon>
        <taxon>Diaphorininae</taxon>
        <taxon>Diaphorina</taxon>
    </lineage>
</organism>
<dbReference type="GO" id="GO:0008381">
    <property type="term" value="F:mechanosensitive monoatomic ion channel activity"/>
    <property type="evidence" value="ECO:0007669"/>
    <property type="project" value="TreeGrafter"/>
</dbReference>
<feature type="compositionally biased region" description="Polar residues" evidence="1">
    <location>
        <begin position="518"/>
        <end position="527"/>
    </location>
</feature>
<accession>A0A3Q0JJX4</accession>
<feature type="compositionally biased region" description="Polar residues" evidence="1">
    <location>
        <begin position="452"/>
        <end position="475"/>
    </location>
</feature>
<evidence type="ECO:0000313" key="3">
    <source>
        <dbReference type="Proteomes" id="UP000079169"/>
    </source>
</evidence>
<dbReference type="KEGG" id="dci:113471861"/>
<dbReference type="STRING" id="121845.A0A3Q0JJX4"/>
<feature type="transmembrane region" description="Helical" evidence="2">
    <location>
        <begin position="12"/>
        <end position="34"/>
    </location>
</feature>
<reference evidence="4" key="1">
    <citation type="submission" date="2025-08" db="UniProtKB">
        <authorList>
            <consortium name="RefSeq"/>
        </authorList>
    </citation>
    <scope>IDENTIFICATION</scope>
</reference>
<feature type="compositionally biased region" description="Polar residues" evidence="1">
    <location>
        <begin position="352"/>
        <end position="375"/>
    </location>
</feature>
<keyword evidence="3" id="KW-1185">Reference proteome</keyword>
<sequence>MATLTGGCWKIICIRIIVNILVVFLLGISAYTIIEVVSRSQDPNRPQTVWHKNEAVVVIWIIGVTFPRLLEKLGNLEQLHPRKHLRMLLARIMVLQVVNLYTFFLEHLSETGDTIAELQRLKPKGNGSSSTTSSPSYTPMPNVRDCLRKLVRCSLVTHLLTNNFSNVTYLPSSTASTILPGTLPGKFNVTNTSHHLFVNTSSGDLSGLNGTFSTAILNSTLSSVPYNSTVISLTINSTYNSVFVNSTLTSVTLNGTLNYTLNSATTYPNITSANINVNQSQSKGIQTTYFGLNNTEFNGTIEDDVTTTGFSTVFSTNPTTFDNGNTTENSTRNVSSTQALPDTESHIPIDPGTTSSFDQSNTLSNGTRNNDTVVTGITEDPIESTTLDNVETPTPNEKSADGGHNTLRYDNTTLRAQTNDTDNESYEEYDDDLDKDEEDVTTTGFSTVFSTNPTTFDNGNTTENSTRNVSSTQALPDTESHIPIDPGTIPSFDQSNTLSNGTRDNDTVVTGITEDPIESTTLYNVENPNEKSADGGNNTLRYDNTTLRAQTNETDNESYEEYDDDLDKDEEDSDEGEEDEETLENGVNPNFPTPEYGERDELEERLKNYDYRDELEERLKNYDYALEWSHENQSESNNRTRQSNEEAVKIPIRSKRNSRSPVSLVNEIKQPQDDLDLFEEFEINENNLTEHGEASTKRISTANTEEVNNGEHLLNDLPIQTDSLKIIPTADETLIENDFPNLDSDLSMEHSATTFSDYFLENFTDNSNDVIEGVNPSESITPPVLLDAETTEEVDVVDTTPLSHVYYRSSNHLVLEDPTATGTY</sequence>
<gene>
    <name evidence="4" type="primary">LOC113471861</name>
</gene>
<feature type="compositionally biased region" description="Low complexity" evidence="1">
    <location>
        <begin position="128"/>
        <end position="140"/>
    </location>
</feature>
<dbReference type="Proteomes" id="UP000079169">
    <property type="component" value="Unplaced"/>
</dbReference>
<evidence type="ECO:0000256" key="1">
    <source>
        <dbReference type="SAM" id="MobiDB-lite"/>
    </source>
</evidence>
<name>A0A3Q0JJX4_DIACI</name>
<protein>
    <submittedName>
        <fullName evidence="4">Zinc-regulated protein 8-like</fullName>
    </submittedName>
</protein>
<dbReference type="PaxDb" id="121845-A0A3Q0JJX4"/>
<dbReference type="GO" id="GO:0005886">
    <property type="term" value="C:plasma membrane"/>
    <property type="evidence" value="ECO:0007669"/>
    <property type="project" value="InterPro"/>
</dbReference>
<dbReference type="InterPro" id="IPR038900">
    <property type="entry name" value="TMC"/>
</dbReference>